<dbReference type="InterPro" id="IPR047951">
    <property type="entry name" value="Transpos_ISL3"/>
</dbReference>
<protein>
    <submittedName>
        <fullName evidence="2">ISL3 family transposase</fullName>
    </submittedName>
</protein>
<dbReference type="PANTHER" id="PTHR33498:SF1">
    <property type="entry name" value="TRANSPOSASE FOR INSERTION SEQUENCE ELEMENT IS1557"/>
    <property type="match status" value="1"/>
</dbReference>
<proteinExistence type="predicted"/>
<name>A0ABV4WGK5_9CYAN</name>
<reference evidence="2 3" key="1">
    <citation type="submission" date="2024-09" db="EMBL/GenBank/DDBJ databases">
        <title>Floridaenema gen nov. (Aerosakkonemataceae, Aerosakkonematales ord. nov., Cyanobacteria) from benthic tropical and subtropical fresh waters, with the description of four new species.</title>
        <authorList>
            <person name="Moretto J.A."/>
            <person name="Berthold D.E."/>
            <person name="Lefler F.W."/>
            <person name="Huang I.-S."/>
            <person name="Laughinghouse H. IV."/>
        </authorList>
    </citation>
    <scope>NUCLEOTIDE SEQUENCE [LARGE SCALE GENOMIC DNA]</scope>
    <source>
        <strain evidence="2 3">BLCC-F167</strain>
    </source>
</reference>
<organism evidence="2 3">
    <name type="scientific">Floridaenema evergladense BLCC-F167</name>
    <dbReference type="NCBI Taxonomy" id="3153639"/>
    <lineage>
        <taxon>Bacteria</taxon>
        <taxon>Bacillati</taxon>
        <taxon>Cyanobacteriota</taxon>
        <taxon>Cyanophyceae</taxon>
        <taxon>Oscillatoriophycideae</taxon>
        <taxon>Aerosakkonematales</taxon>
        <taxon>Aerosakkonemataceae</taxon>
        <taxon>Floridanema</taxon>
        <taxon>Floridanema evergladense</taxon>
    </lineage>
</organism>
<dbReference type="Proteomes" id="UP001576780">
    <property type="component" value="Unassembled WGS sequence"/>
</dbReference>
<gene>
    <name evidence="2" type="ORF">ACE1CA_06710</name>
</gene>
<evidence type="ECO:0000313" key="3">
    <source>
        <dbReference type="Proteomes" id="UP001576780"/>
    </source>
</evidence>
<dbReference type="EMBL" id="JBHFNT010000056">
    <property type="protein sequence ID" value="MFB2834209.1"/>
    <property type="molecule type" value="Genomic_DNA"/>
</dbReference>
<dbReference type="Pfam" id="PF01610">
    <property type="entry name" value="DDE_Tnp_ISL3"/>
    <property type="match status" value="1"/>
</dbReference>
<sequence length="232" mass="26646">MDEISQRKGYRDFITMVANAETGNLLEVIDSHKQEEIIEALKQQPLEVREQVEEVSVDMWGGFPKVIAEVFPNAAVVIDRFHVMKLVNQRLNKLRQIVGIKAQGSRFLLLKNSEDLTEEENQKLQQILSQSPCLKMAYCIKEELREIYQTTTTVKTGVIRMKKWLAQARVFYSKVARTISTHLQGICNYFISRTTSGVMEGINNKAKLIMRQGYGFTNFESFRARLLGSFSD</sequence>
<dbReference type="RefSeq" id="WP_413276651.1">
    <property type="nucleotide sequence ID" value="NZ_JBHFNT010000056.1"/>
</dbReference>
<dbReference type="InterPro" id="IPR002560">
    <property type="entry name" value="Transposase_DDE"/>
</dbReference>
<comment type="caution">
    <text evidence="2">The sequence shown here is derived from an EMBL/GenBank/DDBJ whole genome shotgun (WGS) entry which is preliminary data.</text>
</comment>
<dbReference type="PANTHER" id="PTHR33498">
    <property type="entry name" value="TRANSPOSASE FOR INSERTION SEQUENCE ELEMENT IS1557"/>
    <property type="match status" value="1"/>
</dbReference>
<accession>A0ABV4WGK5</accession>
<feature type="domain" description="Transposase IS204/IS1001/IS1096/IS1165 DDE" evidence="1">
    <location>
        <begin position="1"/>
        <end position="226"/>
    </location>
</feature>
<evidence type="ECO:0000259" key="1">
    <source>
        <dbReference type="Pfam" id="PF01610"/>
    </source>
</evidence>
<keyword evidence="3" id="KW-1185">Reference proteome</keyword>
<dbReference type="NCBIfam" id="NF033550">
    <property type="entry name" value="transpos_ISL3"/>
    <property type="match status" value="1"/>
</dbReference>
<evidence type="ECO:0000313" key="2">
    <source>
        <dbReference type="EMBL" id="MFB2834209.1"/>
    </source>
</evidence>